<accession>A0AA97NPI9</accession>
<keyword evidence="1" id="KW-1133">Transmembrane helix</keyword>
<dbReference type="EMBL" id="JH792876">
    <property type="protein sequence ID" value="ELQ33930.1"/>
    <property type="molecule type" value="Genomic_DNA"/>
</dbReference>
<proteinExistence type="predicted"/>
<evidence type="ECO:0000256" key="1">
    <source>
        <dbReference type="SAM" id="Phobius"/>
    </source>
</evidence>
<dbReference type="AlphaFoldDB" id="A0AA97NPI9"/>
<gene>
    <name evidence="2" type="ORF">OOU_Y34scaffold00842g1</name>
</gene>
<feature type="transmembrane region" description="Helical" evidence="1">
    <location>
        <begin position="20"/>
        <end position="38"/>
    </location>
</feature>
<dbReference type="Proteomes" id="UP000011086">
    <property type="component" value="Unassembled WGS sequence"/>
</dbReference>
<protein>
    <submittedName>
        <fullName evidence="2">Uncharacterized protein</fullName>
    </submittedName>
</protein>
<keyword evidence="1" id="KW-0472">Membrane</keyword>
<evidence type="ECO:0000313" key="2">
    <source>
        <dbReference type="EMBL" id="ELQ33930.1"/>
    </source>
</evidence>
<name>A0AA97NPI9_PYRO3</name>
<reference evidence="2" key="1">
    <citation type="journal article" date="2012" name="PLoS Genet.">
        <title>Comparative analysis of the genomes of two field isolates of the rice blast fungus Magnaporthe oryzae.</title>
        <authorList>
            <person name="Xue M."/>
            <person name="Yang J."/>
            <person name="Li Z."/>
            <person name="Hu S."/>
            <person name="Yao N."/>
            <person name="Dean R.A."/>
            <person name="Zhao W."/>
            <person name="Shen M."/>
            <person name="Zhang H."/>
            <person name="Li C."/>
            <person name="Liu L."/>
            <person name="Cao L."/>
            <person name="Xu X."/>
            <person name="Xing Y."/>
            <person name="Hsiang T."/>
            <person name="Zhang Z."/>
            <person name="Xu J.R."/>
            <person name="Peng Y.L."/>
        </authorList>
    </citation>
    <scope>NUCLEOTIDE SEQUENCE</scope>
    <source>
        <strain evidence="2">Y34</strain>
    </source>
</reference>
<sequence>MEEMENDIKEENYKFNKPTLNYGIIYFLVTFSNYIRIIKVI</sequence>
<organism evidence="2">
    <name type="scientific">Pyricularia oryzae (strain Y34)</name>
    <name type="common">Rice blast fungus</name>
    <name type="synonym">Magnaporthe oryzae</name>
    <dbReference type="NCBI Taxonomy" id="1143189"/>
    <lineage>
        <taxon>Eukaryota</taxon>
        <taxon>Fungi</taxon>
        <taxon>Dikarya</taxon>
        <taxon>Ascomycota</taxon>
        <taxon>Pezizomycotina</taxon>
        <taxon>Sordariomycetes</taxon>
        <taxon>Sordariomycetidae</taxon>
        <taxon>Magnaporthales</taxon>
        <taxon>Pyriculariaceae</taxon>
        <taxon>Pyricularia</taxon>
    </lineage>
</organism>
<keyword evidence="1" id="KW-0812">Transmembrane</keyword>